<reference evidence="6" key="1">
    <citation type="submission" date="2025-08" db="UniProtKB">
        <authorList>
            <consortium name="Ensembl"/>
        </authorList>
    </citation>
    <scope>IDENTIFICATION</scope>
</reference>
<dbReference type="STRING" id="379532.ENSPCOP00000021746"/>
<dbReference type="GO" id="GO:0007140">
    <property type="term" value="P:male meiotic nuclear division"/>
    <property type="evidence" value="ECO:0007669"/>
    <property type="project" value="Ensembl"/>
</dbReference>
<dbReference type="AlphaFoldDB" id="A0A2K6G699"/>
<dbReference type="PANTHER" id="PTHR12446">
    <property type="entry name" value="TESMIN/TSO1-RELATED"/>
    <property type="match status" value="1"/>
</dbReference>
<dbReference type="Proteomes" id="UP000233160">
    <property type="component" value="Unassembled WGS sequence"/>
</dbReference>
<reference evidence="6" key="2">
    <citation type="submission" date="2025-09" db="UniProtKB">
        <authorList>
            <consortium name="Ensembl"/>
        </authorList>
    </citation>
    <scope>IDENTIFICATION</scope>
</reference>
<evidence type="ECO:0000256" key="3">
    <source>
        <dbReference type="ARBA" id="ARBA00023242"/>
    </source>
</evidence>
<dbReference type="Ensembl" id="ENSPCOT00000032413.1">
    <property type="protein sequence ID" value="ENSPCOP00000021746.1"/>
    <property type="gene ID" value="ENSPCOG00000022912.1"/>
</dbReference>
<keyword evidence="7" id="KW-1185">Reference proteome</keyword>
<name>A0A2K6G699_PROCO</name>
<evidence type="ECO:0000256" key="1">
    <source>
        <dbReference type="ARBA" id="ARBA00004123"/>
    </source>
</evidence>
<keyword evidence="3" id="KW-0539">Nucleus</keyword>
<organism evidence="6 7">
    <name type="scientific">Propithecus coquereli</name>
    <name type="common">Coquerel's sifaka</name>
    <name type="synonym">Propithecus verreauxi coquereli</name>
    <dbReference type="NCBI Taxonomy" id="379532"/>
    <lineage>
        <taxon>Eukaryota</taxon>
        <taxon>Metazoa</taxon>
        <taxon>Chordata</taxon>
        <taxon>Craniata</taxon>
        <taxon>Vertebrata</taxon>
        <taxon>Euteleostomi</taxon>
        <taxon>Mammalia</taxon>
        <taxon>Eutheria</taxon>
        <taxon>Euarchontoglires</taxon>
        <taxon>Primates</taxon>
        <taxon>Strepsirrhini</taxon>
        <taxon>Lemuriformes</taxon>
        <taxon>Indriidae</taxon>
        <taxon>Propithecus</taxon>
    </lineage>
</organism>
<comment type="subcellular location">
    <subcellularLocation>
        <location evidence="1">Nucleus</location>
    </subcellularLocation>
</comment>
<evidence type="ECO:0000256" key="2">
    <source>
        <dbReference type="ARBA" id="ARBA00007267"/>
    </source>
</evidence>
<protein>
    <submittedName>
        <fullName evidence="6">Testis expressed metallothionein like protein</fullName>
    </submittedName>
</protein>
<dbReference type="GeneTree" id="ENSGT00940000161379"/>
<dbReference type="OMA" id="ILRIEFK"/>
<gene>
    <name evidence="6" type="primary">TESMIN</name>
</gene>
<feature type="domain" description="CRC" evidence="5">
    <location>
        <begin position="286"/>
        <end position="381"/>
    </location>
</feature>
<dbReference type="PROSITE" id="PS51634">
    <property type="entry name" value="CRC"/>
    <property type="match status" value="1"/>
</dbReference>
<dbReference type="SMART" id="SM01114">
    <property type="entry name" value="CXC"/>
    <property type="match status" value="2"/>
</dbReference>
<dbReference type="GO" id="GO:0005737">
    <property type="term" value="C:cytoplasm"/>
    <property type="evidence" value="ECO:0007669"/>
    <property type="project" value="Ensembl"/>
</dbReference>
<dbReference type="GO" id="GO:0006355">
    <property type="term" value="P:regulation of DNA-templated transcription"/>
    <property type="evidence" value="ECO:0007669"/>
    <property type="project" value="TreeGrafter"/>
</dbReference>
<comment type="similarity">
    <text evidence="2">Belongs to the lin-54 family.</text>
</comment>
<dbReference type="PANTHER" id="PTHR12446:SF22">
    <property type="entry name" value="TESMIN"/>
    <property type="match status" value="1"/>
</dbReference>
<feature type="region of interest" description="Disordered" evidence="4">
    <location>
        <begin position="1"/>
        <end position="24"/>
    </location>
</feature>
<dbReference type="InterPro" id="IPR028307">
    <property type="entry name" value="Lin-54_fam"/>
</dbReference>
<dbReference type="GO" id="GO:0001673">
    <property type="term" value="C:male germ cell nucleus"/>
    <property type="evidence" value="ECO:0007669"/>
    <property type="project" value="Ensembl"/>
</dbReference>
<evidence type="ECO:0000256" key="4">
    <source>
        <dbReference type="SAM" id="MobiDB-lite"/>
    </source>
</evidence>
<accession>A0A2K6G699</accession>
<evidence type="ECO:0000259" key="5">
    <source>
        <dbReference type="PROSITE" id="PS51634"/>
    </source>
</evidence>
<dbReference type="InterPro" id="IPR005172">
    <property type="entry name" value="CRC"/>
</dbReference>
<proteinExistence type="inferred from homology"/>
<evidence type="ECO:0000313" key="7">
    <source>
        <dbReference type="Proteomes" id="UP000233160"/>
    </source>
</evidence>
<dbReference type="InterPro" id="IPR033467">
    <property type="entry name" value="Tesmin/TSO1-like_CXC"/>
</dbReference>
<sequence length="484" mass="52470">MEEAPLLGGMPGPEDEMVTELFSPDGPFAPESLALKPPVAVKHEEDEFRVLKDAYLSAAEPREPLLRAFSPALGADCKSKVKVELLADADDEEPLLGGYPALPELNPLDDAALPAAPAYNVHFLSSLLPPRGPAGVPLGAWAREGAAHPGVRMIPVEIKETGGTITSNNPEDATLQNALAQESCCKFSSSQEPEAASGCSYKKDLNPMVIMPKKMCMINIILNVAPLNNICYQLILIVFLTDVPKPMTTLVGRFLPVPAKLNLITQQLDNGALPSVVNGSAYPPGSTLPGPPKITLAGYCDCFASGDFCNNCNCNNCCNNLRHEIERKSKALRVRIMVLIGGGLIKRSHNKACGAGLILCYQAKIMCSSICKCIGCKNYEESPERKTLINMPNYMEIEGFEGSHHLSPTKFSGLPKFRKDRRPSSCISWEVVEATCACLLAQGEVAEKEHCSECLAEQMILEEFGRCLSQILHIEFKSKGLKIE</sequence>
<evidence type="ECO:0000313" key="6">
    <source>
        <dbReference type="Ensembl" id="ENSPCOP00000021746.1"/>
    </source>
</evidence>
<dbReference type="GO" id="GO:0007283">
    <property type="term" value="P:spermatogenesis"/>
    <property type="evidence" value="ECO:0007669"/>
    <property type="project" value="Ensembl"/>
</dbReference>